<evidence type="ECO:0000256" key="3">
    <source>
        <dbReference type="ARBA" id="ARBA00022723"/>
    </source>
</evidence>
<feature type="domain" description="Cytochrome c" evidence="9">
    <location>
        <begin position="223"/>
        <end position="361"/>
    </location>
</feature>
<evidence type="ECO:0000313" key="10">
    <source>
        <dbReference type="EMBL" id="HET97688.1"/>
    </source>
</evidence>
<reference evidence="10" key="1">
    <citation type="journal article" date="2020" name="mSystems">
        <title>Genome- and Community-Level Interaction Insights into Carbon Utilization and Element Cycling Functions of Hydrothermarchaeota in Hydrothermal Sediment.</title>
        <authorList>
            <person name="Zhou Z."/>
            <person name="Liu Y."/>
            <person name="Xu W."/>
            <person name="Pan J."/>
            <person name="Luo Z.H."/>
            <person name="Li M."/>
        </authorList>
    </citation>
    <scope>NUCLEOTIDE SEQUENCE [LARGE SCALE GENOMIC DNA]</scope>
    <source>
        <strain evidence="10">SpSt-1224</strain>
    </source>
</reference>
<protein>
    <submittedName>
        <fullName evidence="10">Cytochrome C</fullName>
    </submittedName>
</protein>
<keyword evidence="4 8" id="KW-0732">Signal</keyword>
<dbReference type="InterPro" id="IPR036909">
    <property type="entry name" value="Cyt_c-like_dom_sf"/>
</dbReference>
<dbReference type="GO" id="GO:0030313">
    <property type="term" value="C:cell envelope"/>
    <property type="evidence" value="ECO:0007669"/>
    <property type="project" value="UniProtKB-SubCell"/>
</dbReference>
<evidence type="ECO:0000256" key="4">
    <source>
        <dbReference type="ARBA" id="ARBA00022729"/>
    </source>
</evidence>
<dbReference type="GO" id="GO:0020037">
    <property type="term" value="F:heme binding"/>
    <property type="evidence" value="ECO:0007669"/>
    <property type="project" value="InterPro"/>
</dbReference>
<comment type="caution">
    <text evidence="10">The sequence shown here is derived from an EMBL/GenBank/DDBJ whole genome shotgun (WGS) entry which is preliminary data.</text>
</comment>
<dbReference type="PANTHER" id="PTHR30600:SF10">
    <property type="entry name" value="BLL6722 PROTEIN"/>
    <property type="match status" value="1"/>
</dbReference>
<dbReference type="EMBL" id="DSDS01000070">
    <property type="protein sequence ID" value="HET97688.1"/>
    <property type="molecule type" value="Genomic_DNA"/>
</dbReference>
<evidence type="ECO:0000259" key="9">
    <source>
        <dbReference type="PROSITE" id="PS51007"/>
    </source>
</evidence>
<evidence type="ECO:0000256" key="5">
    <source>
        <dbReference type="ARBA" id="ARBA00023002"/>
    </source>
</evidence>
<dbReference type="GO" id="GO:0046872">
    <property type="term" value="F:metal ion binding"/>
    <property type="evidence" value="ECO:0007669"/>
    <property type="project" value="UniProtKB-KW"/>
</dbReference>
<keyword evidence="2 7" id="KW-0349">Heme</keyword>
<dbReference type="InterPro" id="IPR004852">
    <property type="entry name" value="Di-haem_cyt_c_peroxidsae"/>
</dbReference>
<proteinExistence type="predicted"/>
<dbReference type="PROSITE" id="PS51007">
    <property type="entry name" value="CYTC"/>
    <property type="match status" value="1"/>
</dbReference>
<dbReference type="Proteomes" id="UP000885986">
    <property type="component" value="Unassembled WGS sequence"/>
</dbReference>
<evidence type="ECO:0000256" key="2">
    <source>
        <dbReference type="ARBA" id="ARBA00022617"/>
    </source>
</evidence>
<comment type="subcellular location">
    <subcellularLocation>
        <location evidence="1">Cell envelope</location>
    </subcellularLocation>
</comment>
<accession>A0A7C2TGW8</accession>
<feature type="chain" id="PRO_5028278625" evidence="8">
    <location>
        <begin position="25"/>
        <end position="414"/>
    </location>
</feature>
<dbReference type="Gene3D" id="1.10.760.10">
    <property type="entry name" value="Cytochrome c-like domain"/>
    <property type="match status" value="2"/>
</dbReference>
<dbReference type="SUPFAM" id="SSF46626">
    <property type="entry name" value="Cytochrome c"/>
    <property type="match status" value="2"/>
</dbReference>
<keyword evidence="3 7" id="KW-0479">Metal-binding</keyword>
<feature type="signal peptide" evidence="8">
    <location>
        <begin position="1"/>
        <end position="24"/>
    </location>
</feature>
<evidence type="ECO:0000256" key="1">
    <source>
        <dbReference type="ARBA" id="ARBA00004196"/>
    </source>
</evidence>
<evidence type="ECO:0000256" key="7">
    <source>
        <dbReference type="PROSITE-ProRule" id="PRU00433"/>
    </source>
</evidence>
<organism evidence="10">
    <name type="scientific">Desulfurivibrio alkaliphilus</name>
    <dbReference type="NCBI Taxonomy" id="427923"/>
    <lineage>
        <taxon>Bacteria</taxon>
        <taxon>Pseudomonadati</taxon>
        <taxon>Thermodesulfobacteriota</taxon>
        <taxon>Desulfobulbia</taxon>
        <taxon>Desulfobulbales</taxon>
        <taxon>Desulfobulbaceae</taxon>
        <taxon>Desulfurivibrio</taxon>
    </lineage>
</organism>
<dbReference type="PANTHER" id="PTHR30600">
    <property type="entry name" value="CYTOCHROME C PEROXIDASE-RELATED"/>
    <property type="match status" value="1"/>
</dbReference>
<sequence>MKKIIRNSLLFFPVTMLGALPAMAAQTPLESLGKKLYFDRSMSSPSNQSCAVCHEGSSGFVSPFPGINKEGAVVPGAVKQRFGNRRPPTAAYAGDSPIFDYVYDQESGEWMFAGGMFWDGRATGWVTGDPLADQAMGPFLNPVEQNLPSQEAACMIVAQANYAYLYQEAFGKPIMCNIYDDDGNLTAYKDFARAIAAFERSEEVSPFDSKFDFVMAGMAEFTPLEAQGWELFNGDRAMCSACHPAPLFTDFTYDNLGVPRNPANPFYEMDMVYVDGQPINPEGADWVDPGLAGFLATLPAGWFAERGLDKEAAVAESYGKHKVPTLRNVDKRPGPGFTKAFMHNGVFKSLPEVVEFYNQRDAMIAAGTLEPEVWENMNEDELGNLGLSAAEEAALVAFMQTLSDGYRPPRPGQK</sequence>
<keyword evidence="6 7" id="KW-0408">Iron</keyword>
<dbReference type="InterPro" id="IPR009056">
    <property type="entry name" value="Cyt_c-like_dom"/>
</dbReference>
<name>A0A7C2TGW8_9BACT</name>
<evidence type="ECO:0000256" key="8">
    <source>
        <dbReference type="SAM" id="SignalP"/>
    </source>
</evidence>
<dbReference type="GO" id="GO:0004130">
    <property type="term" value="F:cytochrome-c peroxidase activity"/>
    <property type="evidence" value="ECO:0007669"/>
    <property type="project" value="TreeGrafter"/>
</dbReference>
<evidence type="ECO:0000256" key="6">
    <source>
        <dbReference type="ARBA" id="ARBA00023004"/>
    </source>
</evidence>
<dbReference type="GO" id="GO:0009055">
    <property type="term" value="F:electron transfer activity"/>
    <property type="evidence" value="ECO:0007669"/>
    <property type="project" value="InterPro"/>
</dbReference>
<keyword evidence="5" id="KW-0560">Oxidoreductase</keyword>
<dbReference type="Pfam" id="PF03150">
    <property type="entry name" value="CCP_MauG"/>
    <property type="match status" value="1"/>
</dbReference>
<dbReference type="AlphaFoldDB" id="A0A7C2TGW8"/>
<dbReference type="InterPro" id="IPR051395">
    <property type="entry name" value="Cytochrome_c_Peroxidase/MauG"/>
</dbReference>
<gene>
    <name evidence="10" type="ORF">ENN98_03140</name>
</gene>